<name>A0ABY4LXB3_9FLAO</name>
<feature type="domain" description="Secretion system C-terminal sorting" evidence="3">
    <location>
        <begin position="516"/>
        <end position="579"/>
    </location>
</feature>
<dbReference type="NCBIfam" id="TIGR02608">
    <property type="entry name" value="delta_60_rpt"/>
    <property type="match status" value="3"/>
</dbReference>
<dbReference type="Proteomes" id="UP000829998">
    <property type="component" value="Chromosome"/>
</dbReference>
<dbReference type="RefSeq" id="WP_248729647.1">
    <property type="nucleotide sequence ID" value="NZ_CP096829.1"/>
</dbReference>
<proteinExistence type="predicted"/>
<evidence type="ECO:0000256" key="2">
    <source>
        <dbReference type="SAM" id="SignalP"/>
    </source>
</evidence>
<protein>
    <submittedName>
        <fullName evidence="4">T9SS type A sorting domain-containing protein</fullName>
    </submittedName>
</protein>
<keyword evidence="1 2" id="KW-0732">Signal</keyword>
<accession>A0ABY4LXB3</accession>
<feature type="chain" id="PRO_5046721673" evidence="2">
    <location>
        <begin position="20"/>
        <end position="581"/>
    </location>
</feature>
<dbReference type="Pfam" id="PF18962">
    <property type="entry name" value="Por_Secre_tail"/>
    <property type="match status" value="1"/>
</dbReference>
<dbReference type="Pfam" id="PF17164">
    <property type="entry name" value="DUF5122"/>
    <property type="match status" value="2"/>
</dbReference>
<organism evidence="4 5">
    <name type="scientific">Flavobacterium humidisoli</name>
    <dbReference type="NCBI Taxonomy" id="2937442"/>
    <lineage>
        <taxon>Bacteria</taxon>
        <taxon>Pseudomonadati</taxon>
        <taxon>Bacteroidota</taxon>
        <taxon>Flavobacteriia</taxon>
        <taxon>Flavobacteriales</taxon>
        <taxon>Flavobacteriaceae</taxon>
        <taxon>Flavobacterium</taxon>
    </lineage>
</organism>
<dbReference type="InterPro" id="IPR013431">
    <property type="entry name" value="Delta_60_rpt"/>
</dbReference>
<dbReference type="Gene3D" id="2.80.10.50">
    <property type="match status" value="1"/>
</dbReference>
<evidence type="ECO:0000313" key="4">
    <source>
        <dbReference type="EMBL" id="UPZ17704.1"/>
    </source>
</evidence>
<feature type="signal peptide" evidence="2">
    <location>
        <begin position="1"/>
        <end position="19"/>
    </location>
</feature>
<dbReference type="InterPro" id="IPR026444">
    <property type="entry name" value="Secre_tail"/>
</dbReference>
<keyword evidence="5" id="KW-1185">Reference proteome</keyword>
<evidence type="ECO:0000313" key="5">
    <source>
        <dbReference type="Proteomes" id="UP000829998"/>
    </source>
</evidence>
<dbReference type="EMBL" id="CP096829">
    <property type="protein sequence ID" value="UPZ17704.1"/>
    <property type="molecule type" value="Genomic_DNA"/>
</dbReference>
<reference evidence="4 5" key="1">
    <citation type="submission" date="2022-04" db="EMBL/GenBank/DDBJ databases">
        <authorList>
            <person name="Ra J.-S."/>
            <person name="Kim S.-B."/>
        </authorList>
    </citation>
    <scope>NUCLEOTIDE SEQUENCE [LARGE SCALE GENOMIC DNA]</scope>
    <source>
        <strain evidence="4 5">MMS21-Er5</strain>
    </source>
</reference>
<evidence type="ECO:0000256" key="1">
    <source>
        <dbReference type="ARBA" id="ARBA00022729"/>
    </source>
</evidence>
<dbReference type="NCBIfam" id="TIGR04183">
    <property type="entry name" value="Por_Secre_tail"/>
    <property type="match status" value="1"/>
</dbReference>
<gene>
    <name evidence="4" type="ORF">M0M44_10200</name>
</gene>
<evidence type="ECO:0000259" key="3">
    <source>
        <dbReference type="Pfam" id="PF18962"/>
    </source>
</evidence>
<sequence length="581" mass="64689">MKLRIFTFLFFLITTISNSQIPVAGKLDTNFGDLGSVFLPSEKASYPIGISIQPKTGEIITVGEYNIPSKSVGFIGRYDFYGNPKTDFGTNGIILTTDFIISSFYRVYFESEDPKSSFYVRGESKNIPIICKYFSNGALDKSYGSEGAIYGIKGQIHGDYIYSLQLNTATQHQSFKRYFLKDGTLDPSFNNGDLPFLNSETSFELNAYDNINIQPDGKILLCGKSGSGGIIARYDNLGYLDSSFGINGYYKTDPSSKIVSIRHTKTQSNGKIIFLNTDRSEGTISVLGRLNENGTLDTTFGTSGYFKYTFPFSGNFIDNMTIQSDDKIIFCGSIISNPNGNSFLFTARLSSSGALDFWRNDFESQYSDNWSLALVKDSYLYTFGHKSPDRNTFFPIIQKIFLKEPEISINGSSLPDNATDIVLSTTDGILYSIDNVVLSQGDIKFRLDKSDSLYWGKSESAPFLSGTSTMGAETIKIDTPGTYKINFNIKTGAYSLTSNTLGTEDLNNQKSKFIFYPNPSKEKITFNENLKSIKVYATDGKLININLVNNEINISSFPKGVYYFQVVTENDNIIGDKFIKE</sequence>